<dbReference type="GO" id="GO:0043565">
    <property type="term" value="F:sequence-specific DNA binding"/>
    <property type="evidence" value="ECO:0007669"/>
    <property type="project" value="TreeGrafter"/>
</dbReference>
<evidence type="ECO:0000256" key="5">
    <source>
        <dbReference type="ARBA" id="ARBA00023015"/>
    </source>
</evidence>
<dbReference type="PROSITE" id="PS50062">
    <property type="entry name" value="BCL2_FAMILY"/>
    <property type="match status" value="1"/>
</dbReference>
<feature type="domain" description="Bcl-2 Bcl-2 homology region 1-3" evidence="12">
    <location>
        <begin position="1150"/>
        <end position="1238"/>
    </location>
</feature>
<evidence type="ECO:0000256" key="9">
    <source>
        <dbReference type="ARBA" id="ARBA00023242"/>
    </source>
</evidence>
<dbReference type="SUPFAM" id="SSF56854">
    <property type="entry name" value="Bcl-2 inhibitors of programmed cell death"/>
    <property type="match status" value="1"/>
</dbReference>
<dbReference type="GO" id="GO:0000981">
    <property type="term" value="F:DNA-binding transcription factor activity, RNA polymerase II-specific"/>
    <property type="evidence" value="ECO:0007669"/>
    <property type="project" value="TreeGrafter"/>
</dbReference>
<dbReference type="Proteomes" id="UP000278807">
    <property type="component" value="Unassembled WGS sequence"/>
</dbReference>
<dbReference type="OrthoDB" id="5946974at2759"/>
<evidence type="ECO:0000256" key="3">
    <source>
        <dbReference type="ARBA" id="ARBA00009458"/>
    </source>
</evidence>
<keyword evidence="4" id="KW-0053">Apoptosis</keyword>
<feature type="compositionally biased region" description="Polar residues" evidence="10">
    <location>
        <begin position="641"/>
        <end position="650"/>
    </location>
</feature>
<keyword evidence="11" id="KW-1133">Transmembrane helix</keyword>
<comment type="subcellular location">
    <subcellularLocation>
        <location evidence="1">Nucleus</location>
    </subcellularLocation>
</comment>
<evidence type="ECO:0000313" key="16">
    <source>
        <dbReference type="WBParaSite" id="HNAJ_0000749201-mRNA-1"/>
    </source>
</evidence>
<dbReference type="Pfam" id="PF16019">
    <property type="entry name" value="CSRNP_N"/>
    <property type="match status" value="2"/>
</dbReference>
<sequence>MDMGDLYINVKDKDYSTDSRVEDKVSDCENLPQSSLLIPTAKRVRFSRTQVYYFNRQQGYSSVPQRGGCSLGMALEHFHSEVHKESSFRKIRQSEKRLNPVNNFTAPSQLNCRGRRRKRKQPRATTIYSDKDSETNVNKNNVRLISPYFSPPKLSPQRLDSTDCKITQTANIRTPSPPCLSPQEGVSNIDISIDIPETDSENSMESFAVPRTTTKKLLPLPPVVRTRLLKQAGVINIDDSERLNCAVLRNSRTTVGCGCISSFCNPETCSCALDGIPCQVDRPGFPCSCSEQCKNPCGRIEFSTTRVRSHALHVFQRQLENDGDRLQPVSSEHGECLQCLQERLSQLESSPTSLPPSPIAKKFPSLTLSPPLHSPGFNNSIYDLPSPPLASSPPIFPGGADHSIFRLPLMTPIIVNSSFLASSSSSSTSKAIVVYKPPSSILRECFGKDLDTGVLQQIPKPITEDTATENVNPLNGVPVADGVDNIKLEPGLEVAKDTVLEPADYDACLQGKAIFTANSSILRMPSPLPPKIPSRRSVKFIQTLASGPNPECIPNLNRLGPCKRSIIMCDANNPLAPIWPPPKGGVNIDEIWDDGPLLQNYKSMEEHVKKQVERFKNSVRPPPPPSVPAKSTHPTPPVPQSLPTQSSATTPGRKKRRNNKHKRGGGAAPAAAASQQQQQTPVTPVLPSAIVTPDPAPAPISNPAPPSSPSPPSNGVEQHLSPQHPTSPHPPCSSSTRGPEGLHASLSDNKAMSNPETVSANTPSAASPTAYATAPSSPARVVSNPSPISVGPSVGSAIPDAALAPAPVVPAPAPAAIPAPMYPLISHLPVDLMPPPHPPALCSSPSGNSSARFGGPQQSSCLLPTPVEAQTTSSLTASLTTPNGEFNMSLLLRAWYEAGYAMGQAHADQILGLRSGPCGSGDGSDEDEDDDDGEEVEQQVVQQKKGKPRKSKKALTTSNLCSDSSGVSSFRSSELPTMIQDPNILSFYPKLSNTEIRRTFQLFSRVVESRVRLSWIPQVFSRIPCAQSKSEEVEVLQSGTAKDRSFGAPAVVCFLLQISSVSPRYSLSSSQPPHPNLPSVISSKTADVVIDLVNTFESRYADDYESLIGDALLIHNSVSATDSSASEVELDVKLLSGPYPTDYSSLRLRYFKILEGLFVSQINWGRIVAMISFLRALCVVLDTTPGSQSSLSSVDDSISMSPKVANLQLAILHYLIWTTEFIHKQPKLWDWIKDHGGWEGLEKFYYGEKSTLHSQLLLGLALILAPVGFVSAIRFVFRQLWPRTFE</sequence>
<gene>
    <name evidence="14" type="ORF">HNAJ_LOCUS7488</name>
</gene>
<feature type="compositionally biased region" description="Low complexity" evidence="10">
    <location>
        <begin position="757"/>
        <end position="782"/>
    </location>
</feature>
<dbReference type="InterPro" id="IPR002475">
    <property type="entry name" value="Bcl2-like"/>
</dbReference>
<evidence type="ECO:0000256" key="11">
    <source>
        <dbReference type="SAM" id="Phobius"/>
    </source>
</evidence>
<evidence type="ECO:0000256" key="4">
    <source>
        <dbReference type="ARBA" id="ARBA00022703"/>
    </source>
</evidence>
<organism evidence="16">
    <name type="scientific">Rodentolepis nana</name>
    <name type="common">Dwarf tapeworm</name>
    <name type="synonym">Hymenolepis nana</name>
    <dbReference type="NCBI Taxonomy" id="102285"/>
    <lineage>
        <taxon>Eukaryota</taxon>
        <taxon>Metazoa</taxon>
        <taxon>Spiralia</taxon>
        <taxon>Lophotrochozoa</taxon>
        <taxon>Platyhelminthes</taxon>
        <taxon>Cestoda</taxon>
        <taxon>Eucestoda</taxon>
        <taxon>Cyclophyllidea</taxon>
        <taxon>Hymenolepididae</taxon>
        <taxon>Rodentolepis</taxon>
    </lineage>
</organism>
<feature type="compositionally biased region" description="Basic residues" evidence="10">
    <location>
        <begin position="944"/>
        <end position="953"/>
    </location>
</feature>
<feature type="compositionally biased region" description="Polar residues" evidence="10">
    <location>
        <begin position="746"/>
        <end position="756"/>
    </location>
</feature>
<evidence type="ECO:0000259" key="12">
    <source>
        <dbReference type="Pfam" id="PF00452"/>
    </source>
</evidence>
<dbReference type="InterPro" id="IPR031972">
    <property type="entry name" value="CSRNP_N"/>
</dbReference>
<dbReference type="PANTHER" id="PTHR13580:SF9">
    <property type="entry name" value="AXIN1 UP-REGULATED 1, ISOFORM A"/>
    <property type="match status" value="1"/>
</dbReference>
<feature type="compositionally biased region" description="Pro residues" evidence="10">
    <location>
        <begin position="694"/>
        <end position="712"/>
    </location>
</feature>
<dbReference type="InterPro" id="IPR023260">
    <property type="entry name" value="Cys/Ser-rich_nuc_prot"/>
</dbReference>
<evidence type="ECO:0000256" key="10">
    <source>
        <dbReference type="SAM" id="MobiDB-lite"/>
    </source>
</evidence>
<feature type="region of interest" description="Disordered" evidence="10">
    <location>
        <begin position="610"/>
        <end position="782"/>
    </location>
</feature>
<reference evidence="16" key="1">
    <citation type="submission" date="2016-04" db="UniProtKB">
        <authorList>
            <consortium name="WormBaseParasite"/>
        </authorList>
    </citation>
    <scope>IDENTIFICATION</scope>
</reference>
<evidence type="ECO:0000313" key="14">
    <source>
        <dbReference type="EMBL" id="VDO03348.1"/>
    </source>
</evidence>
<proteinExistence type="inferred from homology"/>
<keyword evidence="6" id="KW-0238">DNA-binding</keyword>
<dbReference type="WBParaSite" id="HNAJ_0000749201-mRNA-1">
    <property type="protein sequence ID" value="HNAJ_0000749201-mRNA-1"/>
    <property type="gene ID" value="HNAJ_0000749201"/>
</dbReference>
<dbReference type="InterPro" id="IPR036834">
    <property type="entry name" value="Bcl-2-like_sf"/>
</dbReference>
<keyword evidence="5" id="KW-0805">Transcription regulation</keyword>
<feature type="compositionally biased region" description="Basic residues" evidence="10">
    <location>
        <begin position="652"/>
        <end position="664"/>
    </location>
</feature>
<protein>
    <submittedName>
        <fullName evidence="16">CSRNP_N domain-containing protein</fullName>
    </submittedName>
</protein>
<comment type="similarity">
    <text evidence="2">Belongs to the AXUD1 family.</text>
</comment>
<keyword evidence="9" id="KW-0539">Nucleus</keyword>
<keyword evidence="7" id="KW-0010">Activator</keyword>
<evidence type="ECO:0000256" key="1">
    <source>
        <dbReference type="ARBA" id="ARBA00004123"/>
    </source>
</evidence>
<feature type="domain" description="Cysteine/serine-rich nuclear protein N-terminal" evidence="13">
    <location>
        <begin position="210"/>
        <end position="317"/>
    </location>
</feature>
<feature type="compositionally biased region" description="Low complexity" evidence="10">
    <location>
        <begin position="668"/>
        <end position="679"/>
    </location>
</feature>
<evidence type="ECO:0000259" key="13">
    <source>
        <dbReference type="Pfam" id="PF16019"/>
    </source>
</evidence>
<feature type="domain" description="Cysteine/serine-rich nuclear protein N-terminal" evidence="13">
    <location>
        <begin position="41"/>
        <end position="139"/>
    </location>
</feature>
<dbReference type="STRING" id="102285.A0A158QHI3"/>
<dbReference type="InterPro" id="IPR046371">
    <property type="entry name" value="Bcl-2_BH1-3"/>
</dbReference>
<dbReference type="PANTHER" id="PTHR13580">
    <property type="entry name" value="TGF-BETA INDUCED APOPTOSIS PROTEIN"/>
    <property type="match status" value="1"/>
</dbReference>
<dbReference type="GO" id="GO:0005634">
    <property type="term" value="C:nucleus"/>
    <property type="evidence" value="ECO:0007669"/>
    <property type="project" value="UniProtKB-SubCell"/>
</dbReference>
<keyword evidence="11" id="KW-0812">Transmembrane</keyword>
<dbReference type="Gene3D" id="1.10.437.10">
    <property type="entry name" value="Blc2-like"/>
    <property type="match status" value="1"/>
</dbReference>
<dbReference type="GO" id="GO:0006915">
    <property type="term" value="P:apoptotic process"/>
    <property type="evidence" value="ECO:0007669"/>
    <property type="project" value="UniProtKB-KW"/>
</dbReference>
<dbReference type="EMBL" id="UZAE01012063">
    <property type="protein sequence ID" value="VDO03348.1"/>
    <property type="molecule type" value="Genomic_DNA"/>
</dbReference>
<keyword evidence="8" id="KW-0804">Transcription</keyword>
<evidence type="ECO:0000313" key="15">
    <source>
        <dbReference type="Proteomes" id="UP000278807"/>
    </source>
</evidence>
<accession>A0A158QHI3</accession>
<feature type="compositionally biased region" description="Polar residues" evidence="10">
    <location>
        <begin position="847"/>
        <end position="862"/>
    </location>
</feature>
<evidence type="ECO:0000256" key="8">
    <source>
        <dbReference type="ARBA" id="ARBA00023163"/>
    </source>
</evidence>
<dbReference type="Pfam" id="PF00452">
    <property type="entry name" value="Bcl-2"/>
    <property type="match status" value="1"/>
</dbReference>
<dbReference type="GO" id="GO:0042981">
    <property type="term" value="P:regulation of apoptotic process"/>
    <property type="evidence" value="ECO:0007669"/>
    <property type="project" value="InterPro"/>
</dbReference>
<dbReference type="PRINTS" id="PR02031">
    <property type="entry name" value="CYSSERRICHNP"/>
</dbReference>
<keyword evidence="11" id="KW-0472">Membrane</keyword>
<name>A0A158QHI3_RODNA</name>
<evidence type="ECO:0000256" key="7">
    <source>
        <dbReference type="ARBA" id="ARBA00023159"/>
    </source>
</evidence>
<evidence type="ECO:0000256" key="6">
    <source>
        <dbReference type="ARBA" id="ARBA00023125"/>
    </source>
</evidence>
<reference evidence="14 15" key="2">
    <citation type="submission" date="2018-11" db="EMBL/GenBank/DDBJ databases">
        <authorList>
            <consortium name="Pathogen Informatics"/>
        </authorList>
    </citation>
    <scope>NUCLEOTIDE SEQUENCE [LARGE SCALE GENOMIC DNA]</scope>
</reference>
<comment type="similarity">
    <text evidence="3">Belongs to the Bcl-2 family.</text>
</comment>
<feature type="region of interest" description="Disordered" evidence="10">
    <location>
        <begin position="839"/>
        <end position="863"/>
    </location>
</feature>
<feature type="region of interest" description="Disordered" evidence="10">
    <location>
        <begin position="913"/>
        <end position="959"/>
    </location>
</feature>
<keyword evidence="15" id="KW-1185">Reference proteome</keyword>
<evidence type="ECO:0000256" key="2">
    <source>
        <dbReference type="ARBA" id="ARBA00008548"/>
    </source>
</evidence>
<feature type="transmembrane region" description="Helical" evidence="11">
    <location>
        <begin position="1256"/>
        <end position="1277"/>
    </location>
</feature>
<feature type="compositionally biased region" description="Acidic residues" evidence="10">
    <location>
        <begin position="923"/>
        <end position="937"/>
    </location>
</feature>